<dbReference type="AlphaFoldDB" id="X1J1U3"/>
<proteinExistence type="predicted"/>
<protein>
    <submittedName>
        <fullName evidence="1">Uncharacterized protein</fullName>
    </submittedName>
</protein>
<name>X1J1U3_9ZZZZ</name>
<dbReference type="EMBL" id="BARU01040087">
    <property type="protein sequence ID" value="GAH87942.1"/>
    <property type="molecule type" value="Genomic_DNA"/>
</dbReference>
<sequence length="96" mass="10815">MEGLNPDISLNSVQIHVEVQKTSQVESTIEALRERLEEFPDFNYSIVKEQSTLAQFLAFSTAEVGLKVKGDDLIRLKIIAEELVEKLKDIRGIADL</sequence>
<gene>
    <name evidence="1" type="ORF">S03H2_62032</name>
</gene>
<reference evidence="1" key="1">
    <citation type="journal article" date="2014" name="Front. Microbiol.">
        <title>High frequency of phylogenetically diverse reductive dehalogenase-homologous genes in deep subseafloor sedimentary metagenomes.</title>
        <authorList>
            <person name="Kawai M."/>
            <person name="Futagami T."/>
            <person name="Toyoda A."/>
            <person name="Takaki Y."/>
            <person name="Nishi S."/>
            <person name="Hori S."/>
            <person name="Arai W."/>
            <person name="Tsubouchi T."/>
            <person name="Morono Y."/>
            <person name="Uchiyama I."/>
            <person name="Ito T."/>
            <person name="Fujiyama A."/>
            <person name="Inagaki F."/>
            <person name="Takami H."/>
        </authorList>
    </citation>
    <scope>NUCLEOTIDE SEQUENCE</scope>
    <source>
        <strain evidence="1">Expedition CK06-06</strain>
    </source>
</reference>
<feature type="non-terminal residue" evidence="1">
    <location>
        <position position="96"/>
    </location>
</feature>
<accession>X1J1U3</accession>
<organism evidence="1">
    <name type="scientific">marine sediment metagenome</name>
    <dbReference type="NCBI Taxonomy" id="412755"/>
    <lineage>
        <taxon>unclassified sequences</taxon>
        <taxon>metagenomes</taxon>
        <taxon>ecological metagenomes</taxon>
    </lineage>
</organism>
<evidence type="ECO:0000313" key="1">
    <source>
        <dbReference type="EMBL" id="GAH87942.1"/>
    </source>
</evidence>
<comment type="caution">
    <text evidence="1">The sequence shown here is derived from an EMBL/GenBank/DDBJ whole genome shotgun (WGS) entry which is preliminary data.</text>
</comment>